<sequence>MRNLKLSSITLIIITGLLTACSDNDKDDKNTMKPEPVNNAPSAVDAMVTTQTEVVINDMLEGSDPDGDELTYSLVSEPNLGTVNVNSDGSYSYTPNPETVGSDSFQFAVSDGVNSQATATVSITIETLQVDFSTIGRAAFNQDPSAQPLRLNGREFINTGDEANFDDLVNGN</sequence>
<comment type="caution">
    <text evidence="1">The sequence shown here is derived from an EMBL/GenBank/DDBJ whole genome shotgun (WGS) entry which is preliminary data.</text>
</comment>
<organism evidence="1 2">
    <name type="scientific">Pseudoalteromonas gelatinilytica</name>
    <dbReference type="NCBI Taxonomy" id="1703256"/>
    <lineage>
        <taxon>Bacteria</taxon>
        <taxon>Pseudomonadati</taxon>
        <taxon>Pseudomonadota</taxon>
        <taxon>Gammaproteobacteria</taxon>
        <taxon>Alteromonadales</taxon>
        <taxon>Pseudoalteromonadaceae</taxon>
        <taxon>Pseudoalteromonas</taxon>
    </lineage>
</organism>
<dbReference type="Gene3D" id="2.60.40.3440">
    <property type="match status" value="1"/>
</dbReference>
<evidence type="ECO:0008006" key="3">
    <source>
        <dbReference type="Google" id="ProtNLM"/>
    </source>
</evidence>
<dbReference type="AlphaFoldDB" id="A0A3A3EIB9"/>
<evidence type="ECO:0000313" key="1">
    <source>
        <dbReference type="EMBL" id="RJF35287.1"/>
    </source>
</evidence>
<gene>
    <name evidence="1" type="ORF">D4741_09890</name>
</gene>
<name>A0A3A3EIB9_9GAMM</name>
<dbReference type="PROSITE" id="PS51257">
    <property type="entry name" value="PROKAR_LIPOPROTEIN"/>
    <property type="match status" value="1"/>
</dbReference>
<dbReference type="RefSeq" id="WP_119852842.1">
    <property type="nucleotide sequence ID" value="NZ_QYSE01000002.1"/>
</dbReference>
<protein>
    <recommendedName>
        <fullName evidence="3">Tandem-95 repeat protein</fullName>
    </recommendedName>
</protein>
<reference evidence="1 2" key="1">
    <citation type="submission" date="2018-09" db="EMBL/GenBank/DDBJ databases">
        <title>Identification of marine bacteria producing industrial enzymes.</title>
        <authorList>
            <person name="Cheng T.H."/>
            <person name="Saidin J."/>
            <person name="Muhd D.D."/>
            <person name="Isa M.N.M."/>
            <person name="Bakar M.F.A."/>
            <person name="Ismail N."/>
        </authorList>
    </citation>
    <scope>NUCLEOTIDE SEQUENCE [LARGE SCALE GENOMIC DNA]</scope>
    <source>
        <strain evidence="1 2">MNAD 1.6</strain>
    </source>
</reference>
<evidence type="ECO:0000313" key="2">
    <source>
        <dbReference type="Proteomes" id="UP000265938"/>
    </source>
</evidence>
<proteinExistence type="predicted"/>
<dbReference type="Pfam" id="PF17963">
    <property type="entry name" value="Big_9"/>
    <property type="match status" value="1"/>
</dbReference>
<dbReference type="Proteomes" id="UP000265938">
    <property type="component" value="Unassembled WGS sequence"/>
</dbReference>
<accession>A0A3A3EIB9</accession>
<dbReference type="EMBL" id="QYSE01000002">
    <property type="protein sequence ID" value="RJF35287.1"/>
    <property type="molecule type" value="Genomic_DNA"/>
</dbReference>